<dbReference type="InterPro" id="IPR001233">
    <property type="entry name" value="RtcB"/>
</dbReference>
<evidence type="ECO:0000256" key="7">
    <source>
        <dbReference type="ARBA" id="ARBA00023134"/>
    </source>
</evidence>
<dbReference type="Pfam" id="PF01139">
    <property type="entry name" value="RtcB"/>
    <property type="match status" value="1"/>
</dbReference>
<dbReference type="PANTHER" id="PTHR43749:SF2">
    <property type="entry name" value="RNA-SPLICING LIGASE RTCB"/>
    <property type="match status" value="1"/>
</dbReference>
<keyword evidence="3 10" id="KW-0436">Ligase</keyword>
<gene>
    <name evidence="10" type="ORF">ACFO0B_30185</name>
</gene>
<reference evidence="11" key="1">
    <citation type="journal article" date="2019" name="Int. J. Syst. Evol. Microbiol.">
        <title>The Global Catalogue of Microorganisms (GCM) 10K type strain sequencing project: providing services to taxonomists for standard genome sequencing and annotation.</title>
        <authorList>
            <consortium name="The Broad Institute Genomics Platform"/>
            <consortium name="The Broad Institute Genome Sequencing Center for Infectious Disease"/>
            <person name="Wu L."/>
            <person name="Ma J."/>
        </authorList>
    </citation>
    <scope>NUCLEOTIDE SEQUENCE [LARGE SCALE GENOMIC DNA]</scope>
    <source>
        <strain evidence="11">CGMCC 4.7330</strain>
    </source>
</reference>
<dbReference type="GO" id="GO:0170057">
    <property type="term" value="F:RNA ligase (GTP) activity"/>
    <property type="evidence" value="ECO:0007669"/>
    <property type="project" value="UniProtKB-EC"/>
</dbReference>
<dbReference type="Proteomes" id="UP001595696">
    <property type="component" value="Unassembled WGS sequence"/>
</dbReference>
<evidence type="ECO:0000256" key="5">
    <source>
        <dbReference type="ARBA" id="ARBA00022741"/>
    </source>
</evidence>
<organism evidence="10 11">
    <name type="scientific">Nocardia jiangsuensis</name>
    <dbReference type="NCBI Taxonomy" id="1691563"/>
    <lineage>
        <taxon>Bacteria</taxon>
        <taxon>Bacillati</taxon>
        <taxon>Actinomycetota</taxon>
        <taxon>Actinomycetes</taxon>
        <taxon>Mycobacteriales</taxon>
        <taxon>Nocardiaceae</taxon>
        <taxon>Nocardia</taxon>
    </lineage>
</organism>
<dbReference type="EMBL" id="JBHSAX010000033">
    <property type="protein sequence ID" value="MFC3966277.1"/>
    <property type="molecule type" value="Genomic_DNA"/>
</dbReference>
<evidence type="ECO:0000313" key="11">
    <source>
        <dbReference type="Proteomes" id="UP001595696"/>
    </source>
</evidence>
<keyword evidence="8" id="KW-0464">Manganese</keyword>
<keyword evidence="4" id="KW-0479">Metal-binding</keyword>
<evidence type="ECO:0000256" key="4">
    <source>
        <dbReference type="ARBA" id="ARBA00022723"/>
    </source>
</evidence>
<evidence type="ECO:0000256" key="2">
    <source>
        <dbReference type="ARBA" id="ARBA00012726"/>
    </source>
</evidence>
<protein>
    <recommendedName>
        <fullName evidence="2">3'-phosphate/5'-hydroxy nucleic acid ligase</fullName>
        <ecNumber evidence="2">6.5.1.8</ecNumber>
    </recommendedName>
</protein>
<evidence type="ECO:0000256" key="6">
    <source>
        <dbReference type="ARBA" id="ARBA00022800"/>
    </source>
</evidence>
<keyword evidence="5" id="KW-0547">Nucleotide-binding</keyword>
<dbReference type="PANTHER" id="PTHR43749">
    <property type="entry name" value="RNA-SPLICING LIGASE RTCB"/>
    <property type="match status" value="1"/>
</dbReference>
<dbReference type="SUPFAM" id="SSF103365">
    <property type="entry name" value="Hypothetical protein PH1602"/>
    <property type="match status" value="1"/>
</dbReference>
<evidence type="ECO:0000256" key="3">
    <source>
        <dbReference type="ARBA" id="ARBA00022598"/>
    </source>
</evidence>
<name>A0ABV8E439_9NOCA</name>
<dbReference type="InterPro" id="IPR036025">
    <property type="entry name" value="RtcB-like_sf"/>
</dbReference>
<dbReference type="RefSeq" id="WP_378616848.1">
    <property type="nucleotide sequence ID" value="NZ_JBHSAX010000033.1"/>
</dbReference>
<dbReference type="EC" id="6.5.1.8" evidence="2"/>
<evidence type="ECO:0000256" key="1">
    <source>
        <dbReference type="ARBA" id="ARBA00001936"/>
    </source>
</evidence>
<accession>A0ABV8E439</accession>
<proteinExistence type="predicted"/>
<sequence>MFPVELHGTRAQTLMWAHEHEIEQSALRQLRTLAQLEWVHGVRVMPDVHLGKGATVGSVIAMRDAVAPAAVGVDIGCGMESVRTDLTAADLPDDLRGLRARIEAAVPVGFHAHDSRVNVTALGAEVSQLGASTATLRTGWDRFWHGFDSLDRKVRPRESKAQKQMGTLGGGNHFIELCLDQADTVWVLLHSGSRNIGKEIAERHMAVARELPHNTGLPDRDLAVFLAGTPEMAAYRRDLSWAQEYAARNRAVMLALVCRAVRDEFADRPVRFEQPISCHHNYVAEEEIDGVPMLVTRKGAVRAGAGDLALIPGSMGTRSYVVRGKGNPASYNSASHGAGRRMSRSAAKRQFTVADLVAQTEGVESRKDAGVVDEIPAAYKDVDEVIAAQSDLVDVVATLRQVLCVKG</sequence>
<dbReference type="InterPro" id="IPR052915">
    <property type="entry name" value="RtcB-like"/>
</dbReference>
<keyword evidence="11" id="KW-1185">Reference proteome</keyword>
<keyword evidence="6" id="KW-0692">RNA repair</keyword>
<dbReference type="Gene3D" id="3.90.1860.10">
    <property type="entry name" value="tRNA-splicing ligase RtcB"/>
    <property type="match status" value="1"/>
</dbReference>
<keyword evidence="7" id="KW-0342">GTP-binding</keyword>
<evidence type="ECO:0000256" key="8">
    <source>
        <dbReference type="ARBA" id="ARBA00023211"/>
    </source>
</evidence>
<comment type="caution">
    <text evidence="10">The sequence shown here is derived from an EMBL/GenBank/DDBJ whole genome shotgun (WGS) entry which is preliminary data.</text>
</comment>
<comment type="cofactor">
    <cofactor evidence="1">
        <name>Mn(2+)</name>
        <dbReference type="ChEBI" id="CHEBI:29035"/>
    </cofactor>
</comment>
<comment type="catalytic activity">
    <reaction evidence="9">
        <text>a 3'-end 3'-phospho-ribonucleotide-RNA + a 5'-end dephospho-ribonucleoside-RNA + GTP = a ribonucleotidyl-ribonucleotide-RNA + GMP + diphosphate</text>
        <dbReference type="Rhea" id="RHEA:68076"/>
        <dbReference type="Rhea" id="RHEA-COMP:10463"/>
        <dbReference type="Rhea" id="RHEA-COMP:13936"/>
        <dbReference type="Rhea" id="RHEA-COMP:17355"/>
        <dbReference type="ChEBI" id="CHEBI:33019"/>
        <dbReference type="ChEBI" id="CHEBI:37565"/>
        <dbReference type="ChEBI" id="CHEBI:58115"/>
        <dbReference type="ChEBI" id="CHEBI:83062"/>
        <dbReference type="ChEBI" id="CHEBI:138284"/>
        <dbReference type="ChEBI" id="CHEBI:173118"/>
        <dbReference type="EC" id="6.5.1.8"/>
    </reaction>
</comment>
<evidence type="ECO:0000313" key="10">
    <source>
        <dbReference type="EMBL" id="MFC3966277.1"/>
    </source>
</evidence>
<evidence type="ECO:0000256" key="9">
    <source>
        <dbReference type="ARBA" id="ARBA00047746"/>
    </source>
</evidence>